<evidence type="ECO:0000256" key="4">
    <source>
        <dbReference type="ARBA" id="ARBA00023136"/>
    </source>
</evidence>
<organism evidence="7 8">
    <name type="scientific">Citricoccus zhacaiensis</name>
    <dbReference type="NCBI Taxonomy" id="489142"/>
    <lineage>
        <taxon>Bacteria</taxon>
        <taxon>Bacillati</taxon>
        <taxon>Actinomycetota</taxon>
        <taxon>Actinomycetes</taxon>
        <taxon>Micrococcales</taxon>
        <taxon>Micrococcaceae</taxon>
        <taxon>Citricoccus</taxon>
    </lineage>
</organism>
<keyword evidence="4 5" id="KW-0472">Membrane</keyword>
<evidence type="ECO:0000313" key="8">
    <source>
        <dbReference type="Proteomes" id="UP000642509"/>
    </source>
</evidence>
<evidence type="ECO:0000256" key="5">
    <source>
        <dbReference type="SAM" id="Phobius"/>
    </source>
</evidence>
<evidence type="ECO:0000256" key="1">
    <source>
        <dbReference type="ARBA" id="ARBA00004141"/>
    </source>
</evidence>
<reference evidence="8" key="1">
    <citation type="journal article" date="2019" name="Int. J. Syst. Evol. Microbiol.">
        <title>The Global Catalogue of Microorganisms (GCM) 10K type strain sequencing project: providing services to taxonomists for standard genome sequencing and annotation.</title>
        <authorList>
            <consortium name="The Broad Institute Genomics Platform"/>
            <consortium name="The Broad Institute Genome Sequencing Center for Infectious Disease"/>
            <person name="Wu L."/>
            <person name="Ma J."/>
        </authorList>
    </citation>
    <scope>NUCLEOTIDE SEQUENCE [LARGE SCALE GENOMIC DNA]</scope>
    <source>
        <strain evidence="8">CGMCC 1.7064</strain>
    </source>
</reference>
<feature type="transmembrane region" description="Helical" evidence="5">
    <location>
        <begin position="47"/>
        <end position="69"/>
    </location>
</feature>
<keyword evidence="8" id="KW-1185">Reference proteome</keyword>
<dbReference type="Proteomes" id="UP000642509">
    <property type="component" value="Unassembled WGS sequence"/>
</dbReference>
<accession>A0ABQ2M825</accession>
<evidence type="ECO:0000256" key="2">
    <source>
        <dbReference type="ARBA" id="ARBA00022692"/>
    </source>
</evidence>
<comment type="subcellular location">
    <subcellularLocation>
        <location evidence="1">Membrane</location>
        <topology evidence="1">Multi-pass membrane protein</topology>
    </subcellularLocation>
</comment>
<protein>
    <recommendedName>
        <fullName evidence="6">TM2 domain-containing protein</fullName>
    </recommendedName>
</protein>
<evidence type="ECO:0000256" key="3">
    <source>
        <dbReference type="ARBA" id="ARBA00022989"/>
    </source>
</evidence>
<comment type="caution">
    <text evidence="7">The sequence shown here is derived from an EMBL/GenBank/DDBJ whole genome shotgun (WGS) entry which is preliminary data.</text>
</comment>
<dbReference type="EMBL" id="BMLQ01000009">
    <property type="protein sequence ID" value="GGO48359.1"/>
    <property type="molecule type" value="Genomic_DNA"/>
</dbReference>
<dbReference type="RefSeq" id="WP_159550784.1">
    <property type="nucleotide sequence ID" value="NZ_BAAAOU010000008.1"/>
</dbReference>
<keyword evidence="2 5" id="KW-0812">Transmembrane</keyword>
<sequence>MDRTPKNLILAYVLCVALGLVGAHRFYLGHRALGVVYPVLTVAGLASAPWGIGFVFGGIVILLCLLDLVRLPGLVRRADGGLN</sequence>
<dbReference type="InterPro" id="IPR007829">
    <property type="entry name" value="TM2"/>
</dbReference>
<dbReference type="Pfam" id="PF05154">
    <property type="entry name" value="TM2"/>
    <property type="match status" value="1"/>
</dbReference>
<feature type="domain" description="TM2" evidence="6">
    <location>
        <begin position="5"/>
        <end position="50"/>
    </location>
</feature>
<gene>
    <name evidence="7" type="ORF">GCM10010977_27730</name>
</gene>
<evidence type="ECO:0000259" key="6">
    <source>
        <dbReference type="Pfam" id="PF05154"/>
    </source>
</evidence>
<evidence type="ECO:0000313" key="7">
    <source>
        <dbReference type="EMBL" id="GGO48359.1"/>
    </source>
</evidence>
<name>A0ABQ2M825_9MICC</name>
<proteinExistence type="predicted"/>
<keyword evidence="3 5" id="KW-1133">Transmembrane helix</keyword>